<feature type="signal peptide" evidence="6">
    <location>
        <begin position="1"/>
        <end position="19"/>
    </location>
</feature>
<evidence type="ECO:0000313" key="8">
    <source>
        <dbReference type="Proteomes" id="UP000094764"/>
    </source>
</evidence>
<evidence type="ECO:0000313" key="7">
    <source>
        <dbReference type="EMBL" id="OEG15660.1"/>
    </source>
</evidence>
<dbReference type="RefSeq" id="WP_069635529.1">
    <property type="nucleotide sequence ID" value="NZ_JXKZ01000006.1"/>
</dbReference>
<evidence type="ECO:0000256" key="5">
    <source>
        <dbReference type="ARBA" id="ARBA00022825"/>
    </source>
</evidence>
<dbReference type="GO" id="GO:0006508">
    <property type="term" value="P:proteolysis"/>
    <property type="evidence" value="ECO:0007669"/>
    <property type="project" value="UniProtKB-KW"/>
</dbReference>
<keyword evidence="8" id="KW-1185">Reference proteome</keyword>
<dbReference type="InterPro" id="IPR008256">
    <property type="entry name" value="Peptidase_S1B"/>
</dbReference>
<organism evidence="7 8">
    <name type="scientific">Enterococcus quebecensis</name>
    <dbReference type="NCBI Taxonomy" id="903983"/>
    <lineage>
        <taxon>Bacteria</taxon>
        <taxon>Bacillati</taxon>
        <taxon>Bacillota</taxon>
        <taxon>Bacilli</taxon>
        <taxon>Lactobacillales</taxon>
        <taxon>Enterococcaceae</taxon>
        <taxon>Enterococcus</taxon>
    </lineage>
</organism>
<dbReference type="Gene3D" id="2.40.10.10">
    <property type="entry name" value="Trypsin-like serine proteases"/>
    <property type="match status" value="2"/>
</dbReference>
<keyword evidence="3 6" id="KW-0732">Signal</keyword>
<comment type="similarity">
    <text evidence="1 6">Belongs to the peptidase S1B family.</text>
</comment>
<comment type="caution">
    <text evidence="7">The sequence shown here is derived from an EMBL/GenBank/DDBJ whole genome shotgun (WGS) entry which is preliminary data.</text>
</comment>
<proteinExistence type="inferred from homology"/>
<name>A0A1E5GTN8_9ENTE</name>
<keyword evidence="4 6" id="KW-0378">Hydrolase</keyword>
<evidence type="ECO:0000256" key="3">
    <source>
        <dbReference type="ARBA" id="ARBA00022729"/>
    </source>
</evidence>
<gene>
    <name evidence="7" type="ORF">BCR23_09350</name>
</gene>
<protein>
    <recommendedName>
        <fullName evidence="6">Serine protease</fullName>
        <ecNumber evidence="6">3.4.21.-</ecNumber>
    </recommendedName>
</protein>
<dbReference type="SUPFAM" id="SSF50494">
    <property type="entry name" value="Trypsin-like serine proteases"/>
    <property type="match status" value="1"/>
</dbReference>
<keyword evidence="2 6" id="KW-0645">Protease</keyword>
<evidence type="ECO:0000256" key="6">
    <source>
        <dbReference type="RuleBase" id="RU004296"/>
    </source>
</evidence>
<dbReference type="GO" id="GO:0008236">
    <property type="term" value="F:serine-type peptidase activity"/>
    <property type="evidence" value="ECO:0007669"/>
    <property type="project" value="UniProtKB-KW"/>
</dbReference>
<evidence type="ECO:0000256" key="2">
    <source>
        <dbReference type="ARBA" id="ARBA00022670"/>
    </source>
</evidence>
<dbReference type="OrthoDB" id="2191373at2"/>
<evidence type="ECO:0000256" key="1">
    <source>
        <dbReference type="ARBA" id="ARBA00008764"/>
    </source>
</evidence>
<dbReference type="Proteomes" id="UP000094764">
    <property type="component" value="Unassembled WGS sequence"/>
</dbReference>
<dbReference type="InterPro" id="IPR009003">
    <property type="entry name" value="Peptidase_S1_PA"/>
</dbReference>
<accession>A0A1E5GTN8</accession>
<evidence type="ECO:0000256" key="4">
    <source>
        <dbReference type="ARBA" id="ARBA00022801"/>
    </source>
</evidence>
<sequence length="329" mass="36426">MKKLLLLFLLSFSFIGREAEALSIDESLSQHESETIDFSQSVIKSKNMTRSGEQEIVIDGDKWDQTIKDAYKEKYPEYEGEVKIFDIDDDTKEIKFEDTIGEYNDPRTRMRVSAPVTGNPNSSIGKVQLYYFLSNGKVSMASGTAFKVANDRFATAGHIFYDKEHGYGWAGSGSVLLGCKKSSTGGITTTALYGITQQITNNDWIQTPLQDAWRSDFGHLKVRHYAGTAPANLKIKKNAPNSGYGMSYGYNGTVNQVTFSKSSGNMLSTKQPKWYGWLYESSDIQIVGGMSGGPVMNASNEVIGINSNTGNGLSRFVKMQPRIADSFFK</sequence>
<feature type="chain" id="PRO_5039740497" description="Serine protease" evidence="6">
    <location>
        <begin position="20"/>
        <end position="329"/>
    </location>
</feature>
<dbReference type="Pfam" id="PF13365">
    <property type="entry name" value="Trypsin_2"/>
    <property type="match status" value="1"/>
</dbReference>
<reference evidence="8" key="1">
    <citation type="submission" date="2016-09" db="EMBL/GenBank/DDBJ databases">
        <authorList>
            <person name="Gulvik C.A."/>
        </authorList>
    </citation>
    <scope>NUCLEOTIDE SEQUENCE [LARGE SCALE GENOMIC DNA]</scope>
    <source>
        <strain evidence="8">LMG 26306</strain>
    </source>
</reference>
<dbReference type="PRINTS" id="PR00839">
    <property type="entry name" value="V8PROTEASE"/>
</dbReference>
<dbReference type="EMBL" id="MIKB01000015">
    <property type="protein sequence ID" value="OEG15660.1"/>
    <property type="molecule type" value="Genomic_DNA"/>
</dbReference>
<dbReference type="EC" id="3.4.21.-" evidence="6"/>
<dbReference type="AlphaFoldDB" id="A0A1E5GTN8"/>
<dbReference type="InterPro" id="IPR043504">
    <property type="entry name" value="Peptidase_S1_PA_chymotrypsin"/>
</dbReference>
<keyword evidence="5 6" id="KW-0720">Serine protease</keyword>